<protein>
    <submittedName>
        <fullName evidence="1">Uncharacterized protein</fullName>
    </submittedName>
</protein>
<dbReference type="Proteomes" id="UP001157502">
    <property type="component" value="Chromosome 23"/>
</dbReference>
<evidence type="ECO:0000313" key="2">
    <source>
        <dbReference type="Proteomes" id="UP001157502"/>
    </source>
</evidence>
<gene>
    <name evidence="1" type="ORF">DPEC_G00256690</name>
</gene>
<organism evidence="1 2">
    <name type="scientific">Dallia pectoralis</name>
    <name type="common">Alaska blackfish</name>
    <dbReference type="NCBI Taxonomy" id="75939"/>
    <lineage>
        <taxon>Eukaryota</taxon>
        <taxon>Metazoa</taxon>
        <taxon>Chordata</taxon>
        <taxon>Craniata</taxon>
        <taxon>Vertebrata</taxon>
        <taxon>Euteleostomi</taxon>
        <taxon>Actinopterygii</taxon>
        <taxon>Neopterygii</taxon>
        <taxon>Teleostei</taxon>
        <taxon>Protacanthopterygii</taxon>
        <taxon>Esociformes</taxon>
        <taxon>Umbridae</taxon>
        <taxon>Dallia</taxon>
    </lineage>
</organism>
<evidence type="ECO:0000313" key="1">
    <source>
        <dbReference type="EMBL" id="KAJ7993635.1"/>
    </source>
</evidence>
<keyword evidence="2" id="KW-1185">Reference proteome</keyword>
<comment type="caution">
    <text evidence="1">The sequence shown here is derived from an EMBL/GenBank/DDBJ whole genome shotgun (WGS) entry which is preliminary data.</text>
</comment>
<proteinExistence type="predicted"/>
<reference evidence="1" key="1">
    <citation type="submission" date="2021-05" db="EMBL/GenBank/DDBJ databases">
        <authorList>
            <person name="Pan Q."/>
            <person name="Jouanno E."/>
            <person name="Zahm M."/>
            <person name="Klopp C."/>
            <person name="Cabau C."/>
            <person name="Louis A."/>
            <person name="Berthelot C."/>
            <person name="Parey E."/>
            <person name="Roest Crollius H."/>
            <person name="Montfort J."/>
            <person name="Robinson-Rechavi M."/>
            <person name="Bouchez O."/>
            <person name="Lampietro C."/>
            <person name="Lopez Roques C."/>
            <person name="Donnadieu C."/>
            <person name="Postlethwait J."/>
            <person name="Bobe J."/>
            <person name="Dillon D."/>
            <person name="Chandos A."/>
            <person name="von Hippel F."/>
            <person name="Guiguen Y."/>
        </authorList>
    </citation>
    <scope>NUCLEOTIDE SEQUENCE</scope>
    <source>
        <strain evidence="1">YG-Jan2019</strain>
    </source>
</reference>
<name>A0ACC2FQX9_DALPE</name>
<sequence>MQHFTKLIFEQTRPLFFCSFLTFPWKYLIMLYTELLQLWDDAVKAVDARDWQGALSKLTQISEPTSRTLFVTASAYLALGQLERAINALDQTIAKDERLAVGFFQRAGVQMMAGRLEEALSDCILAQKNMRDNLVIDYKQLGLRYKLYSWQVLYNTAAAQSRLGQFDRAQKILLSAVQEKRGGNMEAAFEKISRKEVLPVLLVPEGEVFRPRKVDIEQLVERDFLGKPKVISSMIPNDDFGGFEPLRIQKPGYYEPKVDAVEDSRYMRLRSPYLAQGPGQLTVPGRAMVFVFSDVDREGMATVIYDGQKGLVPMTLLDLVDAKKLKGRKKNNTIPSGIPLPPGLKPPSRPDRQPSPFEPTQGRLTPLNRSIDETDGDSPDNRTQIQGHRSGRSSPTSYILSPQNSMDSPTSPMSPLGEASGSVVVKVHFRYTVALSVPLGTPYDQLQQRIAQKLGQPASHLRLRHKQHGSQVLTPLDGEEGLKALLEVSEGGRTTLWCQTEDLLANRTILYQMVALYDYTPQGPEDLEFSEGDTIDILSNVNEEWLEGHCSGNIGIFPSCFAYRDVENPTTTGQTTAS</sequence>
<dbReference type="EMBL" id="CM055750">
    <property type="protein sequence ID" value="KAJ7993635.1"/>
    <property type="molecule type" value="Genomic_DNA"/>
</dbReference>
<accession>A0ACC2FQX9</accession>